<name>A0AA35RJE1_GEOBA</name>
<comment type="caution">
    <text evidence="2">The sequence shown here is derived from an EMBL/GenBank/DDBJ whole genome shotgun (WGS) entry which is preliminary data.</text>
</comment>
<feature type="compositionally biased region" description="Polar residues" evidence="1">
    <location>
        <begin position="1"/>
        <end position="49"/>
    </location>
</feature>
<gene>
    <name evidence="2" type="ORF">GBAR_LOCUS7506</name>
</gene>
<reference evidence="2" key="1">
    <citation type="submission" date="2023-03" db="EMBL/GenBank/DDBJ databases">
        <authorList>
            <person name="Steffen K."/>
            <person name="Cardenas P."/>
        </authorList>
    </citation>
    <scope>NUCLEOTIDE SEQUENCE</scope>
</reference>
<protein>
    <submittedName>
        <fullName evidence="2">Uncharacterized protein</fullName>
    </submittedName>
</protein>
<proteinExistence type="predicted"/>
<organism evidence="2 3">
    <name type="scientific">Geodia barretti</name>
    <name type="common">Barrett's horny sponge</name>
    <dbReference type="NCBI Taxonomy" id="519541"/>
    <lineage>
        <taxon>Eukaryota</taxon>
        <taxon>Metazoa</taxon>
        <taxon>Porifera</taxon>
        <taxon>Demospongiae</taxon>
        <taxon>Heteroscleromorpha</taxon>
        <taxon>Tetractinellida</taxon>
        <taxon>Astrophorina</taxon>
        <taxon>Geodiidae</taxon>
        <taxon>Geodia</taxon>
    </lineage>
</organism>
<feature type="region of interest" description="Disordered" evidence="1">
    <location>
        <begin position="1"/>
        <end position="58"/>
    </location>
</feature>
<dbReference type="EMBL" id="CASHTH010001114">
    <property type="protein sequence ID" value="CAI8011686.1"/>
    <property type="molecule type" value="Genomic_DNA"/>
</dbReference>
<dbReference type="AlphaFoldDB" id="A0AA35RJE1"/>
<accession>A0AA35RJE1</accession>
<evidence type="ECO:0000313" key="3">
    <source>
        <dbReference type="Proteomes" id="UP001174909"/>
    </source>
</evidence>
<evidence type="ECO:0000256" key="1">
    <source>
        <dbReference type="SAM" id="MobiDB-lite"/>
    </source>
</evidence>
<sequence length="203" mass="22511">MTSNSCQANGQATEASPSKAQLPQSRFQGSRHTANSSYGTGTLSASSKPRSPLTCPPVHHHTRLEVGAVEGLSPEDEGEGGGNGCNPSLTRALRGRMTFRSRREDHEKTWQHGGGRATPGQDRWGETLNAQFSETKSLNWLWSDPYSNNRSMSCYSCFIPHPPLYVSMIIFFYRDCGIFPYIILIRKPYSVVCFVSQCINLSM</sequence>
<keyword evidence="3" id="KW-1185">Reference proteome</keyword>
<dbReference type="Proteomes" id="UP001174909">
    <property type="component" value="Unassembled WGS sequence"/>
</dbReference>
<feature type="region of interest" description="Disordered" evidence="1">
    <location>
        <begin position="102"/>
        <end position="122"/>
    </location>
</feature>
<evidence type="ECO:0000313" key="2">
    <source>
        <dbReference type="EMBL" id="CAI8011686.1"/>
    </source>
</evidence>